<comment type="pathway">
    <text evidence="1 7 8">Cofactor biosynthesis; NAD(+) biosynthesis; NAD(+) from deamido-NAD(+) (L-Gln route): step 1/1.</text>
</comment>
<feature type="binding site" evidence="7">
    <location>
        <position position="601"/>
    </location>
    <ligand>
        <name>deamido-NAD(+)</name>
        <dbReference type="ChEBI" id="CHEBI:58437"/>
        <note>ligand shared between two neighboring subunits</note>
    </ligand>
</feature>
<dbReference type="RefSeq" id="WP_349232177.1">
    <property type="nucleotide sequence ID" value="NZ_JBBMFK010000021.1"/>
</dbReference>
<dbReference type="Gene3D" id="1.10.10.1140">
    <property type="entry name" value="Glutamine-dependent NAD+ synthetase, C-terminal domain"/>
    <property type="match status" value="1"/>
</dbReference>
<feature type="domain" description="CN hydrolase" evidence="10">
    <location>
        <begin position="6"/>
        <end position="269"/>
    </location>
</feature>
<dbReference type="Gene3D" id="3.60.110.10">
    <property type="entry name" value="Carbon-nitrogen hydrolase"/>
    <property type="match status" value="1"/>
</dbReference>
<dbReference type="Proteomes" id="UP001464378">
    <property type="component" value="Unassembled WGS sequence"/>
</dbReference>
<feature type="binding site" evidence="7">
    <location>
        <position position="462"/>
    </location>
    <ligand>
        <name>ATP</name>
        <dbReference type="ChEBI" id="CHEBI:30616"/>
    </ligand>
</feature>
<feature type="binding site" evidence="7">
    <location>
        <position position="467"/>
    </location>
    <ligand>
        <name>deamido-NAD(+)</name>
        <dbReference type="ChEBI" id="CHEBI:58437"/>
        <note>ligand shared between two neighboring subunits</note>
    </ligand>
</feature>
<protein>
    <recommendedName>
        <fullName evidence="7 8">Glutamine-dependent NAD(+) synthetase</fullName>
        <ecNumber evidence="7 8">6.3.5.1</ecNumber>
    </recommendedName>
    <alternativeName>
        <fullName evidence="7 8">NAD(+) synthase [glutamine-hydrolyzing]</fullName>
    </alternativeName>
</protein>
<dbReference type="EMBL" id="JBBMFK010000021">
    <property type="protein sequence ID" value="MEQ2444243.1"/>
    <property type="molecule type" value="Genomic_DNA"/>
</dbReference>
<dbReference type="InterPro" id="IPR036526">
    <property type="entry name" value="C-N_Hydrolase_sf"/>
</dbReference>
<dbReference type="PROSITE" id="PS50263">
    <property type="entry name" value="CN_HYDROLASE"/>
    <property type="match status" value="1"/>
</dbReference>
<dbReference type="PANTHER" id="PTHR23090">
    <property type="entry name" value="NH 3 /GLUTAMINE-DEPENDENT NAD + SYNTHETASE"/>
    <property type="match status" value="1"/>
</dbReference>
<evidence type="ECO:0000256" key="9">
    <source>
        <dbReference type="RuleBase" id="RU003811"/>
    </source>
</evidence>
<dbReference type="Gene3D" id="3.40.50.620">
    <property type="entry name" value="HUPs"/>
    <property type="match status" value="1"/>
</dbReference>
<dbReference type="InterPro" id="IPR003010">
    <property type="entry name" value="C-N_Hydrolase"/>
</dbReference>
<comment type="catalytic activity">
    <reaction evidence="7 8">
        <text>deamido-NAD(+) + L-glutamine + ATP + H2O = L-glutamate + AMP + diphosphate + NAD(+) + H(+)</text>
        <dbReference type="Rhea" id="RHEA:24384"/>
        <dbReference type="ChEBI" id="CHEBI:15377"/>
        <dbReference type="ChEBI" id="CHEBI:15378"/>
        <dbReference type="ChEBI" id="CHEBI:29985"/>
        <dbReference type="ChEBI" id="CHEBI:30616"/>
        <dbReference type="ChEBI" id="CHEBI:33019"/>
        <dbReference type="ChEBI" id="CHEBI:57540"/>
        <dbReference type="ChEBI" id="CHEBI:58359"/>
        <dbReference type="ChEBI" id="CHEBI:58437"/>
        <dbReference type="ChEBI" id="CHEBI:456215"/>
        <dbReference type="EC" id="6.3.5.1"/>
    </reaction>
</comment>
<evidence type="ECO:0000256" key="8">
    <source>
        <dbReference type="PIRNR" id="PIRNR006630"/>
    </source>
</evidence>
<dbReference type="SUPFAM" id="SSF56317">
    <property type="entry name" value="Carbon-nitrogen hydrolase"/>
    <property type="match status" value="1"/>
</dbReference>
<proteinExistence type="inferred from homology"/>
<feature type="binding site" evidence="7">
    <location>
        <begin position="352"/>
        <end position="359"/>
    </location>
    <ligand>
        <name>ATP</name>
        <dbReference type="ChEBI" id="CHEBI:30616"/>
    </ligand>
</feature>
<feature type="active site" description="For glutaminase activity" evidence="7">
    <location>
        <position position="117"/>
    </location>
</feature>
<comment type="function">
    <text evidence="7">Catalyzes the ATP-dependent amidation of deamido-NAD to form NAD. Uses L-glutamine as a nitrogen source.</text>
</comment>
<evidence type="ECO:0000256" key="5">
    <source>
        <dbReference type="ARBA" id="ARBA00022840"/>
    </source>
</evidence>
<comment type="similarity">
    <text evidence="9">Belongs to the NAD synthetase family.</text>
</comment>
<evidence type="ECO:0000256" key="3">
    <source>
        <dbReference type="ARBA" id="ARBA00022598"/>
    </source>
</evidence>
<dbReference type="NCBIfam" id="TIGR00552">
    <property type="entry name" value="nadE"/>
    <property type="match status" value="1"/>
</dbReference>
<dbReference type="HAMAP" id="MF_02090">
    <property type="entry name" value="NadE_glutamine_dep"/>
    <property type="match status" value="1"/>
</dbReference>
<evidence type="ECO:0000256" key="4">
    <source>
        <dbReference type="ARBA" id="ARBA00022741"/>
    </source>
</evidence>
<feature type="binding site" evidence="7">
    <location>
        <position position="123"/>
    </location>
    <ligand>
        <name>L-glutamine</name>
        <dbReference type="ChEBI" id="CHEBI:58359"/>
    </ligand>
</feature>
<accession>A0ABV1EAA5</accession>
<comment type="similarity">
    <text evidence="2 7 8">In the C-terminal section; belongs to the NAD synthetase family.</text>
</comment>
<dbReference type="GO" id="GO:0008795">
    <property type="term" value="F:NAD+ synthase activity"/>
    <property type="evidence" value="ECO:0007669"/>
    <property type="project" value="UniProtKB-EC"/>
</dbReference>
<dbReference type="InterPro" id="IPR014729">
    <property type="entry name" value="Rossmann-like_a/b/a_fold"/>
</dbReference>
<feature type="active site" description="Nucleophile; for glutaminase activity" evidence="7">
    <location>
        <position position="172"/>
    </location>
</feature>
<keyword evidence="3 7" id="KW-0436">Ligase</keyword>
<feature type="binding site" evidence="7">
    <location>
        <position position="199"/>
    </location>
    <ligand>
        <name>L-glutamine</name>
        <dbReference type="ChEBI" id="CHEBI:58359"/>
    </ligand>
</feature>
<keyword evidence="5 7" id="KW-0067">ATP-binding</keyword>
<evidence type="ECO:0000259" key="10">
    <source>
        <dbReference type="PROSITE" id="PS50263"/>
    </source>
</evidence>
<name>A0ABV1EAA5_9FIRM</name>
<comment type="caution">
    <text evidence="11">The sequence shown here is derived from an EMBL/GenBank/DDBJ whole genome shotgun (WGS) entry which is preliminary data.</text>
</comment>
<keyword evidence="12" id="KW-1185">Reference proteome</keyword>
<organism evidence="11 12">
    <name type="scientific">Pseudoflavonifractor intestinihominis</name>
    <dbReference type="NCBI Taxonomy" id="3133171"/>
    <lineage>
        <taxon>Bacteria</taxon>
        <taxon>Bacillati</taxon>
        <taxon>Bacillota</taxon>
        <taxon>Clostridia</taxon>
        <taxon>Eubacteriales</taxon>
        <taxon>Oscillospiraceae</taxon>
        <taxon>Pseudoflavonifractor</taxon>
    </lineage>
</organism>
<evidence type="ECO:0000313" key="11">
    <source>
        <dbReference type="EMBL" id="MEQ2444243.1"/>
    </source>
</evidence>
<dbReference type="Pfam" id="PF02540">
    <property type="entry name" value="NAD_synthase"/>
    <property type="match status" value="1"/>
</dbReference>
<dbReference type="PANTHER" id="PTHR23090:SF9">
    <property type="entry name" value="GLUTAMINE-DEPENDENT NAD(+) SYNTHETASE"/>
    <property type="match status" value="1"/>
</dbReference>
<keyword evidence="6 7" id="KW-0520">NAD</keyword>
<reference evidence="11 12" key="1">
    <citation type="submission" date="2024-03" db="EMBL/GenBank/DDBJ databases">
        <title>Human intestinal bacterial collection.</title>
        <authorList>
            <person name="Pauvert C."/>
            <person name="Hitch T.C.A."/>
            <person name="Clavel T."/>
        </authorList>
    </citation>
    <scope>NUCLEOTIDE SEQUENCE [LARGE SCALE GENOMIC DNA]</scope>
    <source>
        <strain evidence="11 12">CLA-AP-H29</strain>
    </source>
</reference>
<gene>
    <name evidence="7" type="primary">nadE</name>
    <name evidence="11" type="ORF">WMO64_12290</name>
</gene>
<sequence>MRDGFIKVAAGTPQIKVADCRHNAEACFTLMREAAKQGVKVLVLPELCLTGYTCGDLFLHDTLLQGAEDALATVLEATRNLDMVTALGLPVRNKWDNKLYNCAAVIHKGEILGLVPKTALPNYGEFYEGRWFASGQGVEAYIRLCGQDVDLCARQLFGCQSMPNLVIGVEICEDLWGTQPPSGLLSAAGATVMLNLSASDEVVGKAEYRRALVTGQSARLVCGYVYADAGEGESTTDMVFAGHNLIAENGALLAERRFACGLTVSEIDVDRLVYERRRMNTYTASKEALEIGRVNFDMDTEETRLTRRFSPTPFVPEDSADRAERCDEILKIAALGLKRRLEHTHAAAAVVGLSGGLDSTLAILIAAVAMKLLDRPASDIIAVTMPCFGTTDRTRDNAVELAGRLGATLKRIDIGEAVKQHFKDIGQSMDNHDVTFENGQARERTQVLMDIANQCGGLVVGTGDLSELALGWATYNGDHMSMYGVNASIPKTLVRHLVSFVAGDKVAEDPRLSHVLEDILDTPVSPELLPAVGGEIAQRTEDLVGPYELHDFFLYYIIRWGFPPRKVFRLAEQALGDRYDRSVILKWLKNFYRRFFAQQFKRSCLPDGPKVGSVTLSPRGDWRMPSDASARLWMEELETLN</sequence>
<feature type="binding site" evidence="7">
    <location>
        <begin position="472"/>
        <end position="475"/>
    </location>
    <ligand>
        <name>deamido-NAD(+)</name>
        <dbReference type="ChEBI" id="CHEBI:58437"/>
        <note>ligand shared between two neighboring subunits</note>
    </ligand>
</feature>
<dbReference type="CDD" id="cd07570">
    <property type="entry name" value="GAT_Gln-NAD-synth"/>
    <property type="match status" value="1"/>
</dbReference>
<evidence type="ECO:0000256" key="2">
    <source>
        <dbReference type="ARBA" id="ARBA00007145"/>
    </source>
</evidence>
<dbReference type="SUPFAM" id="SSF52402">
    <property type="entry name" value="Adenine nucleotide alpha hydrolases-like"/>
    <property type="match status" value="1"/>
</dbReference>
<dbReference type="InterPro" id="IPR014445">
    <property type="entry name" value="Gln-dep_NAD_synthase"/>
</dbReference>
<feature type="binding site" evidence="7">
    <location>
        <position position="438"/>
    </location>
    <ligand>
        <name>deamido-NAD(+)</name>
        <dbReference type="ChEBI" id="CHEBI:58437"/>
        <note>ligand shared between two neighboring subunits</note>
    </ligand>
</feature>
<feature type="active site" description="Proton acceptor; for glutaminase activity" evidence="7">
    <location>
        <position position="46"/>
    </location>
</feature>
<dbReference type="InterPro" id="IPR003694">
    <property type="entry name" value="NAD_synthase"/>
</dbReference>
<evidence type="ECO:0000313" key="12">
    <source>
        <dbReference type="Proteomes" id="UP001464378"/>
    </source>
</evidence>
<dbReference type="Pfam" id="PF00795">
    <property type="entry name" value="CN_hydrolase"/>
    <property type="match status" value="1"/>
</dbReference>
<dbReference type="NCBIfam" id="NF002730">
    <property type="entry name" value="PRK02628.1"/>
    <property type="match status" value="1"/>
</dbReference>
<evidence type="ECO:0000256" key="6">
    <source>
        <dbReference type="ARBA" id="ARBA00023027"/>
    </source>
</evidence>
<keyword evidence="4 7" id="KW-0547">Nucleotide-binding</keyword>
<dbReference type="InterPro" id="IPR041856">
    <property type="entry name" value="NAD+_synth_C"/>
</dbReference>
<evidence type="ECO:0000256" key="1">
    <source>
        <dbReference type="ARBA" id="ARBA00005188"/>
    </source>
</evidence>
<dbReference type="InterPro" id="IPR022310">
    <property type="entry name" value="NAD/GMP_synthase"/>
</dbReference>
<dbReference type="CDD" id="cd00553">
    <property type="entry name" value="NAD_synthase"/>
    <property type="match status" value="1"/>
</dbReference>
<dbReference type="EC" id="6.3.5.1" evidence="7 8"/>
<feature type="binding site" evidence="7">
    <location>
        <position position="205"/>
    </location>
    <ligand>
        <name>L-glutamine</name>
        <dbReference type="ChEBI" id="CHEBI:58359"/>
    </ligand>
</feature>
<evidence type="ECO:0000256" key="7">
    <source>
        <dbReference type="HAMAP-Rule" id="MF_02090"/>
    </source>
</evidence>
<dbReference type="PIRSF" id="PIRSF006630">
    <property type="entry name" value="NADS_GAT"/>
    <property type="match status" value="1"/>
</dbReference>